<evidence type="ECO:0000313" key="2">
    <source>
        <dbReference type="Proteomes" id="UP000838100"/>
    </source>
</evidence>
<dbReference type="EMBL" id="CAKLPX010000001">
    <property type="protein sequence ID" value="CAH0990188.1"/>
    <property type="molecule type" value="Genomic_DNA"/>
</dbReference>
<dbReference type="Pfam" id="PF13181">
    <property type="entry name" value="TPR_8"/>
    <property type="match status" value="1"/>
</dbReference>
<gene>
    <name evidence="1" type="ORF">SIN8267_00280</name>
</gene>
<comment type="caution">
    <text evidence="1">The sequence shown here is derived from an EMBL/GenBank/DDBJ whole genome shotgun (WGS) entry which is preliminary data.</text>
</comment>
<evidence type="ECO:0008006" key="3">
    <source>
        <dbReference type="Google" id="ProtNLM"/>
    </source>
</evidence>
<accession>A0ABM9AAM8</accession>
<dbReference type="InterPro" id="IPR019734">
    <property type="entry name" value="TPR_rpt"/>
</dbReference>
<sequence length="133" mass="15191">MLDSALHQQIKTLCQSAYAQFDQQQYQSALQQFFQAWRLIPKPQNLYQESGWVLTAIGDTYIAKEEYNSAAEALRSAICCHLATDNPIIHLMLAQCYFELDQQPQAKEHISNAIKSGGSKILNQLPRQYHGYL</sequence>
<keyword evidence="2" id="KW-1185">Reference proteome</keyword>
<reference evidence="1" key="1">
    <citation type="submission" date="2021-12" db="EMBL/GenBank/DDBJ databases">
        <authorList>
            <person name="Rodrigo-Torres L."/>
            <person name="Arahal R. D."/>
            <person name="Lucena T."/>
        </authorList>
    </citation>
    <scope>NUCLEOTIDE SEQUENCE</scope>
    <source>
        <strain evidence="1">CECT 8267</strain>
    </source>
</reference>
<dbReference type="Gene3D" id="1.25.40.10">
    <property type="entry name" value="Tetratricopeptide repeat domain"/>
    <property type="match status" value="1"/>
</dbReference>
<protein>
    <recommendedName>
        <fullName evidence="3">Tetratricopeptide repeat protein</fullName>
    </recommendedName>
</protein>
<organism evidence="1 2">
    <name type="scientific">Sinobacterium norvegicum</name>
    <dbReference type="NCBI Taxonomy" id="1641715"/>
    <lineage>
        <taxon>Bacteria</taxon>
        <taxon>Pseudomonadati</taxon>
        <taxon>Pseudomonadota</taxon>
        <taxon>Gammaproteobacteria</taxon>
        <taxon>Cellvibrionales</taxon>
        <taxon>Spongiibacteraceae</taxon>
        <taxon>Sinobacterium</taxon>
    </lineage>
</organism>
<dbReference type="InterPro" id="IPR011990">
    <property type="entry name" value="TPR-like_helical_dom_sf"/>
</dbReference>
<name>A0ABM9AAM8_9GAMM</name>
<proteinExistence type="predicted"/>
<dbReference type="Proteomes" id="UP000838100">
    <property type="component" value="Unassembled WGS sequence"/>
</dbReference>
<dbReference type="SUPFAM" id="SSF48452">
    <property type="entry name" value="TPR-like"/>
    <property type="match status" value="1"/>
</dbReference>
<evidence type="ECO:0000313" key="1">
    <source>
        <dbReference type="EMBL" id="CAH0990188.1"/>
    </source>
</evidence>